<evidence type="ECO:0000313" key="3">
    <source>
        <dbReference type="Proteomes" id="UP000277094"/>
    </source>
</evidence>
<dbReference type="GO" id="GO:0016787">
    <property type="term" value="F:hydrolase activity"/>
    <property type="evidence" value="ECO:0007669"/>
    <property type="project" value="UniProtKB-KW"/>
</dbReference>
<dbReference type="PANTHER" id="PTHR43689:SF8">
    <property type="entry name" value="ALPHA_BETA-HYDROLASES SUPERFAMILY PROTEIN"/>
    <property type="match status" value="1"/>
</dbReference>
<keyword evidence="3" id="KW-1185">Reference proteome</keyword>
<dbReference type="Gene3D" id="3.40.50.1820">
    <property type="entry name" value="alpha/beta hydrolase"/>
    <property type="match status" value="1"/>
</dbReference>
<gene>
    <name evidence="2" type="ORF">EFL95_01600</name>
</gene>
<dbReference type="Proteomes" id="UP000277094">
    <property type="component" value="Unassembled WGS sequence"/>
</dbReference>
<keyword evidence="2" id="KW-0378">Hydrolase</keyword>
<organism evidence="2 3">
    <name type="scientific">Nocardioides marmorisolisilvae</name>
    <dbReference type="NCBI Taxonomy" id="1542737"/>
    <lineage>
        <taxon>Bacteria</taxon>
        <taxon>Bacillati</taxon>
        <taxon>Actinomycetota</taxon>
        <taxon>Actinomycetes</taxon>
        <taxon>Propionibacteriales</taxon>
        <taxon>Nocardioidaceae</taxon>
        <taxon>Nocardioides</taxon>
    </lineage>
</organism>
<dbReference type="InterPro" id="IPR000639">
    <property type="entry name" value="Epox_hydrolase-like"/>
</dbReference>
<dbReference type="PANTHER" id="PTHR43689">
    <property type="entry name" value="HYDROLASE"/>
    <property type="match status" value="1"/>
</dbReference>
<feature type="domain" description="AB hydrolase-1" evidence="1">
    <location>
        <begin position="26"/>
        <end position="269"/>
    </location>
</feature>
<evidence type="ECO:0000313" key="2">
    <source>
        <dbReference type="EMBL" id="RNL81100.1"/>
    </source>
</evidence>
<sequence length="285" mass="30320">MITQSRPYVGRWRTRALEIAGDGPVLLLLHGFGDHAGTWLPVLTELQQRGQRAVALDLPNFGEADPVGDGPMLESLHEFVAAAVEQWTEDGVPPVVVGNSLGGVMALRMGADPDVPVSGVVPVSPAGFGHVWFINALEKYSWVNPLLFTPVVPMRLFRYLTANGFAWAAAGSSGVVRGVSRAMAAHFRSGADVKRIFGVAPTLLAEIRAWSSYLPPVPGPCLIIWGRGDRLTLVAGAAVLSAQVPHAEVVILDDCGHCSQVGRPDRVAEHLARFAAATAVDVRTS</sequence>
<comment type="caution">
    <text evidence="2">The sequence shown here is derived from an EMBL/GenBank/DDBJ whole genome shotgun (WGS) entry which is preliminary data.</text>
</comment>
<accession>A0A3N0DZU7</accession>
<dbReference type="AlphaFoldDB" id="A0A3N0DZU7"/>
<dbReference type="PRINTS" id="PR00111">
    <property type="entry name" value="ABHYDROLASE"/>
</dbReference>
<dbReference type="Pfam" id="PF12697">
    <property type="entry name" value="Abhydrolase_6"/>
    <property type="match status" value="1"/>
</dbReference>
<dbReference type="InterPro" id="IPR029058">
    <property type="entry name" value="AB_hydrolase_fold"/>
</dbReference>
<dbReference type="InterPro" id="IPR000073">
    <property type="entry name" value="AB_hydrolase_1"/>
</dbReference>
<name>A0A3N0DZU7_9ACTN</name>
<dbReference type="SUPFAM" id="SSF53474">
    <property type="entry name" value="alpha/beta-Hydrolases"/>
    <property type="match status" value="1"/>
</dbReference>
<protein>
    <submittedName>
        <fullName evidence="2">Alpha/beta hydrolase</fullName>
    </submittedName>
</protein>
<proteinExistence type="predicted"/>
<dbReference type="EMBL" id="RJSG01000001">
    <property type="protein sequence ID" value="RNL81100.1"/>
    <property type="molecule type" value="Genomic_DNA"/>
</dbReference>
<dbReference type="PRINTS" id="PR00412">
    <property type="entry name" value="EPOXHYDRLASE"/>
</dbReference>
<dbReference type="RefSeq" id="WP_123232305.1">
    <property type="nucleotide sequence ID" value="NZ_RJSG01000001.1"/>
</dbReference>
<evidence type="ECO:0000259" key="1">
    <source>
        <dbReference type="Pfam" id="PF12697"/>
    </source>
</evidence>
<reference evidence="2 3" key="1">
    <citation type="submission" date="2018-11" db="EMBL/GenBank/DDBJ databases">
        <authorList>
            <person name="Li F."/>
        </authorList>
    </citation>
    <scope>NUCLEOTIDE SEQUENCE [LARGE SCALE GENOMIC DNA]</scope>
    <source>
        <strain evidence="2 3">KIS18-7</strain>
    </source>
</reference>
<dbReference type="OrthoDB" id="9785847at2"/>